<dbReference type="Proteomes" id="UP000335636">
    <property type="component" value="Unassembled WGS sequence"/>
</dbReference>
<dbReference type="PROSITE" id="PS50237">
    <property type="entry name" value="HECT"/>
    <property type="match status" value="1"/>
</dbReference>
<evidence type="ECO:0000256" key="5">
    <source>
        <dbReference type="PROSITE-ProRule" id="PRU00104"/>
    </source>
</evidence>
<evidence type="ECO:0000256" key="1">
    <source>
        <dbReference type="ARBA" id="ARBA00000885"/>
    </source>
</evidence>
<organism evidence="7 8">
    <name type="scientific">Marmota monax</name>
    <name type="common">Woodchuck</name>
    <dbReference type="NCBI Taxonomy" id="9995"/>
    <lineage>
        <taxon>Eukaryota</taxon>
        <taxon>Metazoa</taxon>
        <taxon>Chordata</taxon>
        <taxon>Craniata</taxon>
        <taxon>Vertebrata</taxon>
        <taxon>Euteleostomi</taxon>
        <taxon>Mammalia</taxon>
        <taxon>Eutheria</taxon>
        <taxon>Euarchontoglires</taxon>
        <taxon>Glires</taxon>
        <taxon>Rodentia</taxon>
        <taxon>Sciuromorpha</taxon>
        <taxon>Sciuridae</taxon>
        <taxon>Xerinae</taxon>
        <taxon>Marmotini</taxon>
        <taxon>Marmota</taxon>
    </lineage>
</organism>
<proteinExistence type="predicted"/>
<dbReference type="Gene3D" id="3.30.2410.10">
    <property type="entry name" value="Hect, E3 ligase catalytic domain"/>
    <property type="match status" value="1"/>
</dbReference>
<evidence type="ECO:0000256" key="3">
    <source>
        <dbReference type="ARBA" id="ARBA00022679"/>
    </source>
</evidence>
<keyword evidence="8" id="KW-1185">Reference proteome</keyword>
<reference evidence="7" key="1">
    <citation type="submission" date="2019-04" db="EMBL/GenBank/DDBJ databases">
        <authorList>
            <person name="Alioto T."/>
            <person name="Alioto T."/>
        </authorList>
    </citation>
    <scope>NUCLEOTIDE SEQUENCE [LARGE SCALE GENOMIC DNA]</scope>
</reference>
<dbReference type="EMBL" id="CABDUW010013705">
    <property type="protein sequence ID" value="VTJ92098.1"/>
    <property type="molecule type" value="Genomic_DNA"/>
</dbReference>
<dbReference type="PANTHER" id="PTHR45700">
    <property type="entry name" value="UBIQUITIN-PROTEIN LIGASE E3C"/>
    <property type="match status" value="1"/>
</dbReference>
<feature type="non-terminal residue" evidence="7">
    <location>
        <position position="1"/>
    </location>
</feature>
<accession>A0A5E4DD48</accession>
<dbReference type="SUPFAM" id="SSF56204">
    <property type="entry name" value="Hect, E3 ligase catalytic domain"/>
    <property type="match status" value="1"/>
</dbReference>
<comment type="caution">
    <text evidence="5">Lacks conserved residue(s) required for the propagation of feature annotation.</text>
</comment>
<evidence type="ECO:0000313" key="7">
    <source>
        <dbReference type="EMBL" id="VTJ92098.1"/>
    </source>
</evidence>
<keyword evidence="4 5" id="KW-0833">Ubl conjugation pathway</keyword>
<evidence type="ECO:0000256" key="2">
    <source>
        <dbReference type="ARBA" id="ARBA00012485"/>
    </source>
</evidence>
<dbReference type="GO" id="GO:0000209">
    <property type="term" value="P:protein polyubiquitination"/>
    <property type="evidence" value="ECO:0007669"/>
    <property type="project" value="InterPro"/>
</dbReference>
<comment type="catalytic activity">
    <reaction evidence="1">
        <text>S-ubiquitinyl-[E2 ubiquitin-conjugating enzyme]-L-cysteine + [acceptor protein]-L-lysine = [E2 ubiquitin-conjugating enzyme]-L-cysteine + N(6)-ubiquitinyl-[acceptor protein]-L-lysine.</text>
        <dbReference type="EC" id="2.3.2.26"/>
    </reaction>
</comment>
<evidence type="ECO:0000259" key="6">
    <source>
        <dbReference type="PROSITE" id="PS50237"/>
    </source>
</evidence>
<dbReference type="InterPro" id="IPR044611">
    <property type="entry name" value="E3A/B/C-like"/>
</dbReference>
<dbReference type="Gene3D" id="3.90.1750.10">
    <property type="entry name" value="Hect, E3 ligase catalytic domains"/>
    <property type="match status" value="1"/>
</dbReference>
<protein>
    <recommendedName>
        <fullName evidence="2">HECT-type E3 ubiquitin transferase</fullName>
        <ecNumber evidence="2">2.3.2.26</ecNumber>
    </recommendedName>
</protein>
<feature type="domain" description="HECT" evidence="6">
    <location>
        <begin position="1"/>
        <end position="78"/>
    </location>
</feature>
<dbReference type="GO" id="GO:0061630">
    <property type="term" value="F:ubiquitin protein ligase activity"/>
    <property type="evidence" value="ECO:0007669"/>
    <property type="project" value="UniProtKB-EC"/>
</dbReference>
<dbReference type="Pfam" id="PF00632">
    <property type="entry name" value="HECT"/>
    <property type="match status" value="1"/>
</dbReference>
<evidence type="ECO:0000313" key="8">
    <source>
        <dbReference type="Proteomes" id="UP000335636"/>
    </source>
</evidence>
<dbReference type="EC" id="2.3.2.26" evidence="2"/>
<dbReference type="PANTHER" id="PTHR45700:SF8">
    <property type="entry name" value="HECT-TYPE E3 UBIQUITIN TRANSFERASE"/>
    <property type="match status" value="1"/>
</dbReference>
<name>A0A5E4DD48_MARMO</name>
<evidence type="ECO:0000256" key="4">
    <source>
        <dbReference type="ARBA" id="ARBA00022786"/>
    </source>
</evidence>
<dbReference type="InterPro" id="IPR000569">
    <property type="entry name" value="HECT_dom"/>
</dbReference>
<keyword evidence="3" id="KW-0808">Transferase</keyword>
<feature type="non-terminal residue" evidence="7">
    <location>
        <position position="78"/>
    </location>
</feature>
<gene>
    <name evidence="7" type="ORF">MONAX_5E013227</name>
</gene>
<comment type="caution">
    <text evidence="7">The sequence shown here is derived from an EMBL/GenBank/DDBJ whole genome shotgun (WGS) entry which is preliminary data.</text>
</comment>
<dbReference type="AlphaFoldDB" id="A0A5E4DD48"/>
<sequence>TVYKEFQRGFYKVCDKEIIEIFHPEELKDVIVGNTDYDWETFEKNASYEQGYNNSHPTIVMFWEALHKLTLEEKKKFL</sequence>
<dbReference type="InterPro" id="IPR035983">
    <property type="entry name" value="Hect_E3_ubiquitin_ligase"/>
</dbReference>